<gene>
    <name evidence="1" type="ORF">GLOIN_2v1615959</name>
</gene>
<protein>
    <recommendedName>
        <fullName evidence="3">SWIM-type domain-containing protein</fullName>
    </recommendedName>
</protein>
<keyword evidence="2" id="KW-1185">Reference proteome</keyword>
<organism evidence="1 2">
    <name type="scientific">Rhizophagus irregularis (strain DAOM 181602 / DAOM 197198 / MUCL 43194)</name>
    <name type="common">Arbuscular mycorrhizal fungus</name>
    <name type="synonym">Glomus intraradices</name>
    <dbReference type="NCBI Taxonomy" id="747089"/>
    <lineage>
        <taxon>Eukaryota</taxon>
        <taxon>Fungi</taxon>
        <taxon>Fungi incertae sedis</taxon>
        <taxon>Mucoromycota</taxon>
        <taxon>Glomeromycotina</taxon>
        <taxon>Glomeromycetes</taxon>
        <taxon>Glomerales</taxon>
        <taxon>Glomeraceae</taxon>
        <taxon>Rhizophagus</taxon>
    </lineage>
</organism>
<evidence type="ECO:0000313" key="1">
    <source>
        <dbReference type="EMBL" id="POG70397.1"/>
    </source>
</evidence>
<evidence type="ECO:0000313" key="2">
    <source>
        <dbReference type="Proteomes" id="UP000018888"/>
    </source>
</evidence>
<dbReference type="VEuPathDB" id="FungiDB:RhiirFUN_008837"/>
<accession>A0A2H5SIG6</accession>
<evidence type="ECO:0008006" key="3">
    <source>
        <dbReference type="Google" id="ProtNLM"/>
    </source>
</evidence>
<dbReference type="AlphaFoldDB" id="A0A2H5SIG6"/>
<reference evidence="1 2" key="2">
    <citation type="journal article" date="2018" name="New Phytol.">
        <title>High intraspecific genome diversity in the model arbuscular mycorrhizal symbiont Rhizophagus irregularis.</title>
        <authorList>
            <person name="Chen E.C.H."/>
            <person name="Morin E."/>
            <person name="Beaudet D."/>
            <person name="Noel J."/>
            <person name="Yildirir G."/>
            <person name="Ndikumana S."/>
            <person name="Charron P."/>
            <person name="St-Onge C."/>
            <person name="Giorgi J."/>
            <person name="Kruger M."/>
            <person name="Marton T."/>
            <person name="Ropars J."/>
            <person name="Grigoriev I.V."/>
            <person name="Hainaut M."/>
            <person name="Henrissat B."/>
            <person name="Roux C."/>
            <person name="Martin F."/>
            <person name="Corradi N."/>
        </authorList>
    </citation>
    <scope>NUCLEOTIDE SEQUENCE [LARGE SCALE GENOMIC DNA]</scope>
    <source>
        <strain evidence="1 2">DAOM 197198</strain>
    </source>
</reference>
<dbReference type="EMBL" id="AUPC02000121">
    <property type="protein sequence ID" value="POG70397.1"/>
    <property type="molecule type" value="Genomic_DNA"/>
</dbReference>
<reference evidence="1 2" key="1">
    <citation type="journal article" date="2013" name="Proc. Natl. Acad. Sci. U.S.A.">
        <title>Genome of an arbuscular mycorrhizal fungus provides insight into the oldest plant symbiosis.</title>
        <authorList>
            <person name="Tisserant E."/>
            <person name="Malbreil M."/>
            <person name="Kuo A."/>
            <person name="Kohler A."/>
            <person name="Symeonidi A."/>
            <person name="Balestrini R."/>
            <person name="Charron P."/>
            <person name="Duensing N."/>
            <person name="Frei Dit Frey N."/>
            <person name="Gianinazzi-Pearson V."/>
            <person name="Gilbert L.B."/>
            <person name="Handa Y."/>
            <person name="Herr J.R."/>
            <person name="Hijri M."/>
            <person name="Koul R."/>
            <person name="Kawaguchi M."/>
            <person name="Krajinski F."/>
            <person name="Lammers P.J."/>
            <person name="Masclaux F.G."/>
            <person name="Murat C."/>
            <person name="Morin E."/>
            <person name="Ndikumana S."/>
            <person name="Pagni M."/>
            <person name="Petitpierre D."/>
            <person name="Requena N."/>
            <person name="Rosikiewicz P."/>
            <person name="Riley R."/>
            <person name="Saito K."/>
            <person name="San Clemente H."/>
            <person name="Shapiro H."/>
            <person name="van Tuinen D."/>
            <person name="Becard G."/>
            <person name="Bonfante P."/>
            <person name="Paszkowski U."/>
            <person name="Shachar-Hill Y.Y."/>
            <person name="Tuskan G.A."/>
            <person name="Young P.W."/>
            <person name="Sanders I.R."/>
            <person name="Henrissat B."/>
            <person name="Rensing S.A."/>
            <person name="Grigoriev I.V."/>
            <person name="Corradi N."/>
            <person name="Roux C."/>
            <person name="Martin F."/>
        </authorList>
    </citation>
    <scope>NUCLEOTIDE SEQUENCE [LARGE SCALE GENOMIC DNA]</scope>
    <source>
        <strain evidence="1 2">DAOM 197198</strain>
    </source>
</reference>
<sequence>MESYDHLIKYNEDGNSVSVPFGRAAEYYISKHPLLKNIRLKARSRLRAPQLVNEGIITIKRVEGAVDYVEWTTSSGKTKSTNRIDDIIELTEKGEEFVKQIQAGTAKDKLCWSWVMYCAGDGNSCQHLCGGIGKCNPDCQNANLPNNLKNSNDRHRCRLRVVSESRLSWIKSPHQLKIKIEGWHLPPNALITHEPQVTRVNLTRSARDKIIISRRADRWTADDVKNKILVSKQGATEADLSQEVVKNRDICNNKQLKRLIIRDDRRVRDNSGPWTVLQNYIQDLLKPRGHVLYYHAPDLSAPEDSPERYYQLIVSDDIWLKNGRDYGHYCFCIDGNNELNMERATVLTMVVETNLGHLTPLGFALSNGDDKAPVRYAVTAIRENIPCNRKDCEHPWYYEDLPNERGFKRIRKCSEEQPWNPIAMIDQYLPIKKALDGIVTDTCLSWTFLMQKLAEKLKAWDVSRVLRYPIALGYKIIGRSRTEEESADMARLFKVFIDSLPLSYAQKNLIKDDLETNWISDEWRAMIVDSCREYSEKNSDKLRKPMTTNSLTEKITKRVIVQLDGKLTPLAFLERLFGVKLRRDVLHADNLPNGDNQDNAGLIAFFNSQPLDHQDDNSEKQKPADIIRNLNLGRFYFLSGLVEPTDEPYCYYVKRHTDEPLTLTSSYDGKLISLDENTMEKLNVMMNRFIARHGVVIQEGYYMANIKTGECLMCYDFIWNGRFRDVCKHVHAAKLYAEAQRMGDFTSLINETKVKLVEYFNCRENNETQQNILIRRGTIDEAFDEIRRLYEISGDKIFDSTMLYTDACRDPFRNLKQKRRVASKQNIPVLTKKARISKDNEKDETTEKLVAAHNLQQNEAVTSLGSFISDKDNELLFRSDDSSIISSSSSSSSLHHQQSVQISSSSSTIHIHSSDAYDKAIAEFNNVRHALTNSRQAP</sequence>
<proteinExistence type="predicted"/>
<comment type="caution">
    <text evidence="1">The sequence shown here is derived from an EMBL/GenBank/DDBJ whole genome shotgun (WGS) entry which is preliminary data.</text>
</comment>
<dbReference type="Proteomes" id="UP000018888">
    <property type="component" value="Unassembled WGS sequence"/>
</dbReference>
<name>A0A2H5SIG6_RHIID</name>